<feature type="transmembrane region" description="Helical" evidence="9">
    <location>
        <begin position="243"/>
        <end position="265"/>
    </location>
</feature>
<dbReference type="InParanoid" id="A5DK11"/>
<protein>
    <recommendedName>
        <fullName evidence="12">OPT family small oligopeptide transporter</fullName>
    </recommendedName>
</protein>
<keyword evidence="6" id="KW-0653">Protein transport</keyword>
<keyword evidence="7 9" id="KW-1133">Transmembrane helix</keyword>
<accession>A5DK11</accession>
<comment type="subcellular location">
    <subcellularLocation>
        <location evidence="1">Membrane</location>
        <topology evidence="1">Multi-pass membrane protein</topology>
    </subcellularLocation>
</comment>
<feature type="transmembrane region" description="Helical" evidence="9">
    <location>
        <begin position="388"/>
        <end position="406"/>
    </location>
</feature>
<name>A5DK11_PICGU</name>
<dbReference type="PANTHER" id="PTHR22601">
    <property type="entry name" value="ISP4 LIKE PROTEIN"/>
    <property type="match status" value="1"/>
</dbReference>
<dbReference type="NCBIfam" id="TIGR00727">
    <property type="entry name" value="ISP4_OPT"/>
    <property type="match status" value="1"/>
</dbReference>
<dbReference type="HOGENOM" id="CLU_004965_1_0_1"/>
<organism evidence="10 11">
    <name type="scientific">Meyerozyma guilliermondii (strain ATCC 6260 / CBS 566 / DSM 6381 / JCM 1539 / NBRC 10279 / NRRL Y-324)</name>
    <name type="common">Yeast</name>
    <name type="synonym">Candida guilliermondii</name>
    <dbReference type="NCBI Taxonomy" id="294746"/>
    <lineage>
        <taxon>Eukaryota</taxon>
        <taxon>Fungi</taxon>
        <taxon>Dikarya</taxon>
        <taxon>Ascomycota</taxon>
        <taxon>Saccharomycotina</taxon>
        <taxon>Pichiomycetes</taxon>
        <taxon>Debaryomycetaceae</taxon>
        <taxon>Meyerozyma</taxon>
    </lineage>
</organism>
<dbReference type="OrthoDB" id="9986677at2759"/>
<evidence type="ECO:0008006" key="12">
    <source>
        <dbReference type="Google" id="ProtNLM"/>
    </source>
</evidence>
<feature type="transmembrane region" description="Helical" evidence="9">
    <location>
        <begin position="812"/>
        <end position="841"/>
    </location>
</feature>
<dbReference type="InterPro" id="IPR004813">
    <property type="entry name" value="OPT"/>
</dbReference>
<evidence type="ECO:0000256" key="9">
    <source>
        <dbReference type="SAM" id="Phobius"/>
    </source>
</evidence>
<feature type="transmembrane region" description="Helical" evidence="9">
    <location>
        <begin position="322"/>
        <end position="343"/>
    </location>
</feature>
<dbReference type="GO" id="GO:0035673">
    <property type="term" value="F:oligopeptide transmembrane transporter activity"/>
    <property type="evidence" value="ECO:0007669"/>
    <property type="project" value="InterPro"/>
</dbReference>
<dbReference type="eggNOG" id="KOG2262">
    <property type="taxonomic scope" value="Eukaryota"/>
</dbReference>
<dbReference type="FunCoup" id="A5DK11">
    <property type="interactions" value="31"/>
</dbReference>
<gene>
    <name evidence="10" type="ORF">PGUG_03612</name>
</gene>
<feature type="transmembrane region" description="Helical" evidence="9">
    <location>
        <begin position="218"/>
        <end position="236"/>
    </location>
</feature>
<evidence type="ECO:0000313" key="10">
    <source>
        <dbReference type="EMBL" id="EDK39514.2"/>
    </source>
</evidence>
<evidence type="ECO:0000256" key="2">
    <source>
        <dbReference type="ARBA" id="ARBA00008807"/>
    </source>
</evidence>
<sequence>MKSSCFLMPSSPNTKNILAGITSNSSRFDPADHEVNLHALLSHDVALEDVGGTFTTDQKLFILKRMSMDGLIDLDKIPPSATFLIEKMQELSEEEAVEILKEFLNDFKDDVNISDSDYKLAERLVKQAHYKLGVQSKVEQISDDNEKNLGQLLVVEVPSQEDSLKDDDIRLFYHNITDWSLQVKVEAGLIAYHSPYTEVRSVTDPYDDPSIACETPRVYLVGIIWTAIGSVINQFFKERYPSIFFGSSIAQVFIYPSGVLLSLILPHWKFTIWNNTIDLNPGPWTSKEQMLATLFYTVSGASPYVALNILVQKSPLFYDNQWATFGYQVLLTLSTQFVGFGLAGVMRRFVVYPVQAVWPTMLPTVALNKALTSAEPREIINGWTISKYNFFFFTFGASFLYFWFPNYLAQFLSTFNWMTWIKPDNYNLAMITGSVNGLGLNPIPSFDWNVLNNLNALAIPFYSVVNQAIGWFLGFFIIIAVFYSNSHWSAYLPINSNRIFTNTGKRYNIKAILNEKGLFDQEKYNTYGPPYYSAANLVTYGAFFALYPFAFVYELTTNWRGNWFAVKGFIHALRNLNRSNYDGYNDPFSRSMSKYREVPDWVFLVVLVISIVLGILCVKLYPAETPVWGIFFAIVINFVFLIPLAAIYARTGYSFGLNVLVELIVGYAIPGNGLALMFIKALGTNIENQAENYITNQKMAHYTSIPPWALFRCQMVSVLINCFVFLGILSFQLTGIKDYCEPFNKEKFTCPGSNTFFSSSVLWGVIGPKRVFDGLYPILKYCFLIGFLLTIPAIAFKWYGPRKLTKYFQPTLIIGGIIIYAPYNLSYYTGGLYLSAIFMWYLRTRKTAWWEKYNYIFSAGMAAGIAFSGIIIFFAVQYHDKSINWWGNTVMYEGYDGVAIGRLNATLSAPDGYFGPRKGHFP</sequence>
<comment type="similarity">
    <text evidence="2">Belongs to the oligopeptide OPT transporter family.</text>
</comment>
<evidence type="ECO:0000256" key="5">
    <source>
        <dbReference type="ARBA" id="ARBA00022856"/>
    </source>
</evidence>
<dbReference type="VEuPathDB" id="FungiDB:PGUG_03612"/>
<evidence type="ECO:0000256" key="1">
    <source>
        <dbReference type="ARBA" id="ARBA00004141"/>
    </source>
</evidence>
<feature type="transmembrane region" description="Helical" evidence="9">
    <location>
        <begin position="531"/>
        <end position="553"/>
    </location>
</feature>
<evidence type="ECO:0000313" key="11">
    <source>
        <dbReference type="Proteomes" id="UP000001997"/>
    </source>
</evidence>
<dbReference type="EMBL" id="CH408158">
    <property type="protein sequence ID" value="EDK39514.2"/>
    <property type="molecule type" value="Genomic_DNA"/>
</dbReference>
<feature type="transmembrane region" description="Helical" evidence="9">
    <location>
        <begin position="853"/>
        <end position="876"/>
    </location>
</feature>
<evidence type="ECO:0000256" key="8">
    <source>
        <dbReference type="ARBA" id="ARBA00023136"/>
    </source>
</evidence>
<feature type="transmembrane region" description="Helical" evidence="9">
    <location>
        <begin position="601"/>
        <end position="621"/>
    </location>
</feature>
<dbReference type="Pfam" id="PF03169">
    <property type="entry name" value="OPT"/>
    <property type="match status" value="1"/>
</dbReference>
<proteinExistence type="inferred from homology"/>
<feature type="transmembrane region" description="Helical" evidence="9">
    <location>
        <begin position="627"/>
        <end position="648"/>
    </location>
</feature>
<feature type="transmembrane region" description="Helical" evidence="9">
    <location>
        <begin position="290"/>
        <end position="310"/>
    </location>
</feature>
<keyword evidence="11" id="KW-1185">Reference proteome</keyword>
<dbReference type="KEGG" id="pgu:PGUG_03612"/>
<dbReference type="InterPro" id="IPR004648">
    <property type="entry name" value="Oligpept_transpt"/>
</dbReference>
<feature type="transmembrane region" description="Helical" evidence="9">
    <location>
        <begin position="778"/>
        <end position="800"/>
    </location>
</feature>
<evidence type="ECO:0000256" key="6">
    <source>
        <dbReference type="ARBA" id="ARBA00022927"/>
    </source>
</evidence>
<feature type="transmembrane region" description="Helical" evidence="9">
    <location>
        <begin position="715"/>
        <end position="736"/>
    </location>
</feature>
<dbReference type="GeneID" id="5125821"/>
<reference evidence="10 11" key="1">
    <citation type="journal article" date="2009" name="Nature">
        <title>Evolution of pathogenicity and sexual reproduction in eight Candida genomes.</title>
        <authorList>
            <person name="Butler G."/>
            <person name="Rasmussen M.D."/>
            <person name="Lin M.F."/>
            <person name="Santos M.A."/>
            <person name="Sakthikumar S."/>
            <person name="Munro C.A."/>
            <person name="Rheinbay E."/>
            <person name="Grabherr M."/>
            <person name="Forche A."/>
            <person name="Reedy J.L."/>
            <person name="Agrafioti I."/>
            <person name="Arnaud M.B."/>
            <person name="Bates S."/>
            <person name="Brown A.J."/>
            <person name="Brunke S."/>
            <person name="Costanzo M.C."/>
            <person name="Fitzpatrick D.A."/>
            <person name="de Groot P.W."/>
            <person name="Harris D."/>
            <person name="Hoyer L.L."/>
            <person name="Hube B."/>
            <person name="Klis F.M."/>
            <person name="Kodira C."/>
            <person name="Lennard N."/>
            <person name="Logue M.E."/>
            <person name="Martin R."/>
            <person name="Neiman A.M."/>
            <person name="Nikolaou E."/>
            <person name="Quail M.A."/>
            <person name="Quinn J."/>
            <person name="Santos M.C."/>
            <person name="Schmitzberger F.F."/>
            <person name="Sherlock G."/>
            <person name="Shah P."/>
            <person name="Silverstein K.A."/>
            <person name="Skrzypek M.S."/>
            <person name="Soll D."/>
            <person name="Staggs R."/>
            <person name="Stansfield I."/>
            <person name="Stumpf M.P."/>
            <person name="Sudbery P.E."/>
            <person name="Srikantha T."/>
            <person name="Zeng Q."/>
            <person name="Berman J."/>
            <person name="Berriman M."/>
            <person name="Heitman J."/>
            <person name="Gow N.A."/>
            <person name="Lorenz M.C."/>
            <person name="Birren B.W."/>
            <person name="Kellis M."/>
            <person name="Cuomo C.A."/>
        </authorList>
    </citation>
    <scope>NUCLEOTIDE SEQUENCE [LARGE SCALE GENOMIC DNA]</scope>
    <source>
        <strain evidence="11">ATCC 6260 / CBS 566 / DSM 6381 / JCM 1539 / NBRC 10279 / NRRL Y-324</strain>
    </source>
</reference>
<dbReference type="Proteomes" id="UP000001997">
    <property type="component" value="Unassembled WGS sequence"/>
</dbReference>
<dbReference type="GO" id="GO:0015031">
    <property type="term" value="P:protein transport"/>
    <property type="evidence" value="ECO:0007669"/>
    <property type="project" value="UniProtKB-KW"/>
</dbReference>
<keyword evidence="8 9" id="KW-0472">Membrane</keyword>
<dbReference type="OMA" id="TSAYCFW"/>
<keyword evidence="4 9" id="KW-0812">Transmembrane</keyword>
<dbReference type="GO" id="GO:0016020">
    <property type="term" value="C:membrane"/>
    <property type="evidence" value="ECO:0007669"/>
    <property type="project" value="UniProtKB-SubCell"/>
</dbReference>
<dbReference type="RefSeq" id="XP_001484231.2">
    <property type="nucleotide sequence ID" value="XM_001484181.1"/>
</dbReference>
<feature type="transmembrane region" description="Helical" evidence="9">
    <location>
        <begin position="456"/>
        <end position="483"/>
    </location>
</feature>
<evidence type="ECO:0000256" key="7">
    <source>
        <dbReference type="ARBA" id="ARBA00022989"/>
    </source>
</evidence>
<dbReference type="AlphaFoldDB" id="A5DK11"/>
<keyword evidence="5" id="KW-0571">Peptide transport</keyword>
<keyword evidence="3" id="KW-0813">Transport</keyword>
<dbReference type="NCBIfam" id="TIGR00728">
    <property type="entry name" value="OPT_sfam"/>
    <property type="match status" value="1"/>
</dbReference>
<evidence type="ECO:0000256" key="4">
    <source>
        <dbReference type="ARBA" id="ARBA00022692"/>
    </source>
</evidence>
<feature type="transmembrane region" description="Helical" evidence="9">
    <location>
        <begin position="655"/>
        <end position="679"/>
    </location>
</feature>
<evidence type="ECO:0000256" key="3">
    <source>
        <dbReference type="ARBA" id="ARBA00022448"/>
    </source>
</evidence>